<protein>
    <recommendedName>
        <fullName evidence="4">Mll5186 protein</fullName>
    </recommendedName>
</protein>
<dbReference type="Proteomes" id="UP000294980">
    <property type="component" value="Unassembled WGS sequence"/>
</dbReference>
<keyword evidence="1" id="KW-1133">Transmembrane helix</keyword>
<proteinExistence type="predicted"/>
<reference evidence="2 3" key="1">
    <citation type="submission" date="2019-03" db="EMBL/GenBank/DDBJ databases">
        <title>Genomic Encyclopedia of Type Strains, Phase IV (KMG-IV): sequencing the most valuable type-strain genomes for metagenomic binning, comparative biology and taxonomic classification.</title>
        <authorList>
            <person name="Goeker M."/>
        </authorList>
    </citation>
    <scope>NUCLEOTIDE SEQUENCE [LARGE SCALE GENOMIC DNA]</scope>
    <source>
        <strain evidence="2 3">DSM 23344</strain>
    </source>
</reference>
<evidence type="ECO:0008006" key="4">
    <source>
        <dbReference type="Google" id="ProtNLM"/>
    </source>
</evidence>
<feature type="transmembrane region" description="Helical" evidence="1">
    <location>
        <begin position="63"/>
        <end position="86"/>
    </location>
</feature>
<dbReference type="OrthoDB" id="2154696at2"/>
<organism evidence="2 3">
    <name type="scientific">Chromatocurvus halotolerans</name>
    <dbReference type="NCBI Taxonomy" id="1132028"/>
    <lineage>
        <taxon>Bacteria</taxon>
        <taxon>Pseudomonadati</taxon>
        <taxon>Pseudomonadota</taxon>
        <taxon>Gammaproteobacteria</taxon>
        <taxon>Cellvibrionales</taxon>
        <taxon>Halieaceae</taxon>
        <taxon>Chromatocurvus</taxon>
    </lineage>
</organism>
<sequence>MTIEHPSQAVTVNESDRAYSDWQAIFTGAFFAAAFSLVLLTFGSGVGLTMMSAEPGEGISLKWSMIAAGVWFIVVAVSSFGAGAYLTGRMRHPIGDASEDEIETRDGVNGLTVWATGTLIAVVLAMGGIGSLMGITASATGAVAGGAAKFVEEQGDYFASLIVRNGTGASSSSESLSEIRTILARSVAEGEISESDRNRLKQIAAAEANMEPAEVEQRVNEALSMFKEAREEAMDAVDQARIAAVITTFVVAATMIAGAAVAYFAATLGGKHRDHGMPFSRVAFRREV</sequence>
<name>A0A4V2SBK4_9GAMM</name>
<dbReference type="AlphaFoldDB" id="A0A4V2SBK4"/>
<dbReference type="RefSeq" id="WP_117315998.1">
    <property type="nucleotide sequence ID" value="NZ_QQSW01000005.1"/>
</dbReference>
<feature type="transmembrane region" description="Helical" evidence="1">
    <location>
        <begin position="242"/>
        <end position="266"/>
    </location>
</feature>
<gene>
    <name evidence="2" type="ORF">EV688_10660</name>
</gene>
<keyword evidence="3" id="KW-1185">Reference proteome</keyword>
<keyword evidence="1" id="KW-0472">Membrane</keyword>
<evidence type="ECO:0000256" key="1">
    <source>
        <dbReference type="SAM" id="Phobius"/>
    </source>
</evidence>
<comment type="caution">
    <text evidence="2">The sequence shown here is derived from an EMBL/GenBank/DDBJ whole genome shotgun (WGS) entry which is preliminary data.</text>
</comment>
<dbReference type="EMBL" id="SLWX01000006">
    <property type="protein sequence ID" value="TCO75870.1"/>
    <property type="molecule type" value="Genomic_DNA"/>
</dbReference>
<evidence type="ECO:0000313" key="2">
    <source>
        <dbReference type="EMBL" id="TCO75870.1"/>
    </source>
</evidence>
<feature type="transmembrane region" description="Helical" evidence="1">
    <location>
        <begin position="107"/>
        <end position="129"/>
    </location>
</feature>
<evidence type="ECO:0000313" key="3">
    <source>
        <dbReference type="Proteomes" id="UP000294980"/>
    </source>
</evidence>
<feature type="transmembrane region" description="Helical" evidence="1">
    <location>
        <begin position="24"/>
        <end position="43"/>
    </location>
</feature>
<keyword evidence="1" id="KW-0812">Transmembrane</keyword>
<accession>A0A4V2SBK4</accession>